<dbReference type="EMBL" id="JACVVK020000403">
    <property type="protein sequence ID" value="KAK7475541.1"/>
    <property type="molecule type" value="Genomic_DNA"/>
</dbReference>
<organism evidence="1 2">
    <name type="scientific">Batillaria attramentaria</name>
    <dbReference type="NCBI Taxonomy" id="370345"/>
    <lineage>
        <taxon>Eukaryota</taxon>
        <taxon>Metazoa</taxon>
        <taxon>Spiralia</taxon>
        <taxon>Lophotrochozoa</taxon>
        <taxon>Mollusca</taxon>
        <taxon>Gastropoda</taxon>
        <taxon>Caenogastropoda</taxon>
        <taxon>Sorbeoconcha</taxon>
        <taxon>Cerithioidea</taxon>
        <taxon>Batillariidae</taxon>
        <taxon>Batillaria</taxon>
    </lineage>
</organism>
<evidence type="ECO:0000313" key="2">
    <source>
        <dbReference type="Proteomes" id="UP001519460"/>
    </source>
</evidence>
<protein>
    <submittedName>
        <fullName evidence="1">Uncharacterized protein</fullName>
    </submittedName>
</protein>
<dbReference type="Proteomes" id="UP001519460">
    <property type="component" value="Unassembled WGS sequence"/>
</dbReference>
<proteinExistence type="predicted"/>
<dbReference type="AlphaFoldDB" id="A0ABD0JL12"/>
<keyword evidence="2" id="KW-1185">Reference proteome</keyword>
<sequence length="126" mass="14197">MTAHHLKPSGCCSLQVASPLDGPISQPLFLGNMTRRHLHMASQGLHNFTPLKWTLSSTTAHPNEQKRLSATPDLRAVEFWCSELGRSKRIDEWAMKQLPEFSPSSCYRGRSSPLVDLNHYCAPIRK</sequence>
<evidence type="ECO:0000313" key="1">
    <source>
        <dbReference type="EMBL" id="KAK7475541.1"/>
    </source>
</evidence>
<name>A0ABD0JL12_9CAEN</name>
<gene>
    <name evidence="1" type="ORF">BaRGS_00033230</name>
</gene>
<comment type="caution">
    <text evidence="1">The sequence shown here is derived from an EMBL/GenBank/DDBJ whole genome shotgun (WGS) entry which is preliminary data.</text>
</comment>
<reference evidence="1 2" key="1">
    <citation type="journal article" date="2023" name="Sci. Data">
        <title>Genome assembly of the Korean intertidal mud-creeper Batillaria attramentaria.</title>
        <authorList>
            <person name="Patra A.K."/>
            <person name="Ho P.T."/>
            <person name="Jun S."/>
            <person name="Lee S.J."/>
            <person name="Kim Y."/>
            <person name="Won Y.J."/>
        </authorList>
    </citation>
    <scope>NUCLEOTIDE SEQUENCE [LARGE SCALE GENOMIC DNA]</scope>
    <source>
        <strain evidence="1">Wonlab-2016</strain>
    </source>
</reference>
<accession>A0ABD0JL12</accession>